<proteinExistence type="predicted"/>
<name>A0A397SXM9_9GLOM</name>
<evidence type="ECO:0000313" key="1">
    <source>
        <dbReference type="EMBL" id="RIA89769.1"/>
    </source>
</evidence>
<protein>
    <submittedName>
        <fullName evidence="1">Uncharacterized protein</fullName>
    </submittedName>
</protein>
<dbReference type="EMBL" id="QKYT01000206">
    <property type="protein sequence ID" value="RIA89769.1"/>
    <property type="molecule type" value="Genomic_DNA"/>
</dbReference>
<sequence length="259" mass="29810">MEIIPSVIIICDIPELINDDFYAGKVRFGLKDPIFQPSLPLWHATELYNVLLDENFVNKPGLCLYTDGRPNHHCTYTYVQLSYICLFLALDLDYLIAIQTSPQHSWKNSSKHPVLGEDLHYKSSDELYGIQTTDNHRLSFKNAKTTKKDITTKVKHSMSFCPFAVHAKNIDKAMLQNFLDMIFYICDMAFHNTCDLAVTTPILLRQQNLRDNLEENLDEGDDCSEDESETLMMRMETEDKFPYCSSCNNNTTVLKNSNI</sequence>
<dbReference type="OrthoDB" id="2424089at2759"/>
<dbReference type="Proteomes" id="UP000265703">
    <property type="component" value="Unassembled WGS sequence"/>
</dbReference>
<keyword evidence="2" id="KW-1185">Reference proteome</keyword>
<evidence type="ECO:0000313" key="2">
    <source>
        <dbReference type="Proteomes" id="UP000265703"/>
    </source>
</evidence>
<accession>A0A397SXM9</accession>
<comment type="caution">
    <text evidence="1">The sequence shown here is derived from an EMBL/GenBank/DDBJ whole genome shotgun (WGS) entry which is preliminary data.</text>
</comment>
<gene>
    <name evidence="1" type="ORF">C1645_824344</name>
</gene>
<dbReference type="AlphaFoldDB" id="A0A397SXM9"/>
<organism evidence="1 2">
    <name type="scientific">Glomus cerebriforme</name>
    <dbReference type="NCBI Taxonomy" id="658196"/>
    <lineage>
        <taxon>Eukaryota</taxon>
        <taxon>Fungi</taxon>
        <taxon>Fungi incertae sedis</taxon>
        <taxon>Mucoromycota</taxon>
        <taxon>Glomeromycotina</taxon>
        <taxon>Glomeromycetes</taxon>
        <taxon>Glomerales</taxon>
        <taxon>Glomeraceae</taxon>
        <taxon>Glomus</taxon>
    </lineage>
</organism>
<reference evidence="1 2" key="1">
    <citation type="submission" date="2018-06" db="EMBL/GenBank/DDBJ databases">
        <title>Comparative genomics reveals the genomic features of Rhizophagus irregularis, R. cerebriforme, R. diaphanum and Gigaspora rosea, and their symbiotic lifestyle signature.</title>
        <authorList>
            <person name="Morin E."/>
            <person name="San Clemente H."/>
            <person name="Chen E.C.H."/>
            <person name="De La Providencia I."/>
            <person name="Hainaut M."/>
            <person name="Kuo A."/>
            <person name="Kohler A."/>
            <person name="Murat C."/>
            <person name="Tang N."/>
            <person name="Roy S."/>
            <person name="Loubradou J."/>
            <person name="Henrissat B."/>
            <person name="Grigoriev I.V."/>
            <person name="Corradi N."/>
            <person name="Roux C."/>
            <person name="Martin F.M."/>
        </authorList>
    </citation>
    <scope>NUCLEOTIDE SEQUENCE [LARGE SCALE GENOMIC DNA]</scope>
    <source>
        <strain evidence="1 2">DAOM 227022</strain>
    </source>
</reference>
<dbReference type="STRING" id="658196.A0A397SXM9"/>